<feature type="domain" description="Beta-lactamase-related" evidence="2">
    <location>
        <begin position="93"/>
        <end position="403"/>
    </location>
</feature>
<gene>
    <name evidence="3" type="ORF">GCM10010151_42890</name>
</gene>
<sequence length="423" mass="44282">MAGKSTGFVSRRLRGTATALALGAGVIAMSGAASASAAAAERPGVAGHSQQLVAAASRATAAGVPGVIVRVDDGHGPEVNIVRQASWSIPDHALTANDEFRMGSNTKTMTATLVLQLVADHRLALDDPIEKRLPGAVPNGRNITVRMLLNHTSGLADYAYDPEALMLMTGRQTEPPTAEQLLAMGTSLPVKFPPGQGWSYSNTNYDALGLLLEKITGQSVADLIQHRIAGPLGLRHTYLATGAPDPADRRFAHGYEPDAAHLAPILPPGTPAGFGFVGPARGERVDVTGIDQSWVGAAGSIVSTTSDWARFDKALLSGRLFPKPLLAQMRVTTQEDEANGLNRLYGLGLEEVHTPCGTVWGHDGALPGYRSDNYTDELGRRTVSVLATTHFGLKTDAAAGTAEDDLVTAAICTMFGKPVPASS</sequence>
<reference evidence="3 4" key="1">
    <citation type="journal article" date="2019" name="Int. J. Syst. Evol. Microbiol.">
        <title>The Global Catalogue of Microorganisms (GCM) 10K type strain sequencing project: providing services to taxonomists for standard genome sequencing and annotation.</title>
        <authorList>
            <consortium name="The Broad Institute Genomics Platform"/>
            <consortium name="The Broad Institute Genome Sequencing Center for Infectious Disease"/>
            <person name="Wu L."/>
            <person name="Ma J."/>
        </authorList>
    </citation>
    <scope>NUCLEOTIDE SEQUENCE [LARGE SCALE GENOMIC DNA]</scope>
    <source>
        <strain evidence="3 4">JCM 3146</strain>
    </source>
</reference>
<protein>
    <submittedName>
        <fullName evidence="3">Serine hydrolase domain-containing protein</fullName>
    </submittedName>
</protein>
<dbReference type="PANTHER" id="PTHR46825">
    <property type="entry name" value="D-ALANYL-D-ALANINE-CARBOXYPEPTIDASE/ENDOPEPTIDASE AMPH"/>
    <property type="match status" value="1"/>
</dbReference>
<evidence type="ECO:0000313" key="4">
    <source>
        <dbReference type="Proteomes" id="UP001501822"/>
    </source>
</evidence>
<dbReference type="Proteomes" id="UP001501822">
    <property type="component" value="Unassembled WGS sequence"/>
</dbReference>
<keyword evidence="4" id="KW-1185">Reference proteome</keyword>
<proteinExistence type="predicted"/>
<dbReference type="SUPFAM" id="SSF56601">
    <property type="entry name" value="beta-lactamase/transpeptidase-like"/>
    <property type="match status" value="1"/>
</dbReference>
<dbReference type="Pfam" id="PF00144">
    <property type="entry name" value="Beta-lactamase"/>
    <property type="match status" value="1"/>
</dbReference>
<dbReference type="InterPro" id="IPR001466">
    <property type="entry name" value="Beta-lactam-related"/>
</dbReference>
<accession>A0ABN0WXI7</accession>
<keyword evidence="3" id="KW-0378">Hydrolase</keyword>
<feature type="signal peptide" evidence="1">
    <location>
        <begin position="1"/>
        <end position="35"/>
    </location>
</feature>
<dbReference type="GO" id="GO:0016787">
    <property type="term" value="F:hydrolase activity"/>
    <property type="evidence" value="ECO:0007669"/>
    <property type="project" value="UniProtKB-KW"/>
</dbReference>
<dbReference type="PANTHER" id="PTHR46825:SF7">
    <property type="entry name" value="D-ALANYL-D-ALANINE CARBOXYPEPTIDASE"/>
    <property type="match status" value="1"/>
</dbReference>
<evidence type="ECO:0000259" key="2">
    <source>
        <dbReference type="Pfam" id="PF00144"/>
    </source>
</evidence>
<evidence type="ECO:0000256" key="1">
    <source>
        <dbReference type="SAM" id="SignalP"/>
    </source>
</evidence>
<organism evidence="3 4">
    <name type="scientific">Actinoallomurus spadix</name>
    <dbReference type="NCBI Taxonomy" id="79912"/>
    <lineage>
        <taxon>Bacteria</taxon>
        <taxon>Bacillati</taxon>
        <taxon>Actinomycetota</taxon>
        <taxon>Actinomycetes</taxon>
        <taxon>Streptosporangiales</taxon>
        <taxon>Thermomonosporaceae</taxon>
        <taxon>Actinoallomurus</taxon>
    </lineage>
</organism>
<keyword evidence="1" id="KW-0732">Signal</keyword>
<feature type="chain" id="PRO_5045908450" evidence="1">
    <location>
        <begin position="36"/>
        <end position="423"/>
    </location>
</feature>
<comment type="caution">
    <text evidence="3">The sequence shown here is derived from an EMBL/GenBank/DDBJ whole genome shotgun (WGS) entry which is preliminary data.</text>
</comment>
<dbReference type="Gene3D" id="3.40.710.10">
    <property type="entry name" value="DD-peptidase/beta-lactamase superfamily"/>
    <property type="match status" value="1"/>
</dbReference>
<dbReference type="EMBL" id="BAAABM010000037">
    <property type="protein sequence ID" value="GAA0348605.1"/>
    <property type="molecule type" value="Genomic_DNA"/>
</dbReference>
<dbReference type="InterPro" id="IPR050491">
    <property type="entry name" value="AmpC-like"/>
</dbReference>
<dbReference type="RefSeq" id="WP_252801506.1">
    <property type="nucleotide sequence ID" value="NZ_BAAABM010000037.1"/>
</dbReference>
<name>A0ABN0WXI7_9ACTN</name>
<dbReference type="InterPro" id="IPR012338">
    <property type="entry name" value="Beta-lactam/transpept-like"/>
</dbReference>
<evidence type="ECO:0000313" key="3">
    <source>
        <dbReference type="EMBL" id="GAA0348605.1"/>
    </source>
</evidence>